<dbReference type="Pfam" id="PF00578">
    <property type="entry name" value="AhpC-TSA"/>
    <property type="match status" value="1"/>
</dbReference>
<dbReference type="EMBL" id="BMXG01000001">
    <property type="protein sequence ID" value="GHB90153.1"/>
    <property type="molecule type" value="Genomic_DNA"/>
</dbReference>
<keyword evidence="5" id="KW-0560">Oxidoreductase</keyword>
<comment type="caution">
    <text evidence="14">The sequence shown here is derived from an EMBL/GenBank/DDBJ whole genome shotgun (WGS) entry which is preliminary data.</text>
</comment>
<dbReference type="InterPro" id="IPR000866">
    <property type="entry name" value="AhpC/TSA"/>
</dbReference>
<keyword evidence="3" id="KW-0575">Peroxidase</keyword>
<dbReference type="Proteomes" id="UP000642829">
    <property type="component" value="Unassembled WGS sequence"/>
</dbReference>
<dbReference type="GO" id="GO:0034599">
    <property type="term" value="P:cellular response to oxidative stress"/>
    <property type="evidence" value="ECO:0007669"/>
    <property type="project" value="TreeGrafter"/>
</dbReference>
<dbReference type="GO" id="GO:0045454">
    <property type="term" value="P:cell redox homeostasis"/>
    <property type="evidence" value="ECO:0007669"/>
    <property type="project" value="TreeGrafter"/>
</dbReference>
<keyword evidence="15" id="KW-1185">Reference proteome</keyword>
<dbReference type="GO" id="GO:0008379">
    <property type="term" value="F:thioredoxin peroxidase activity"/>
    <property type="evidence" value="ECO:0007669"/>
    <property type="project" value="TreeGrafter"/>
</dbReference>
<evidence type="ECO:0000313" key="15">
    <source>
        <dbReference type="Proteomes" id="UP000642829"/>
    </source>
</evidence>
<evidence type="ECO:0000256" key="12">
    <source>
        <dbReference type="SAM" id="SignalP"/>
    </source>
</evidence>
<evidence type="ECO:0000259" key="13">
    <source>
        <dbReference type="PROSITE" id="PS51352"/>
    </source>
</evidence>
<evidence type="ECO:0000256" key="5">
    <source>
        <dbReference type="ARBA" id="ARBA00023002"/>
    </source>
</evidence>
<dbReference type="InterPro" id="IPR036249">
    <property type="entry name" value="Thioredoxin-like_sf"/>
</dbReference>
<evidence type="ECO:0000256" key="2">
    <source>
        <dbReference type="ARBA" id="ARBA00013017"/>
    </source>
</evidence>
<reference evidence="14" key="1">
    <citation type="journal article" date="2014" name="Int. J. Syst. Evol. Microbiol.">
        <title>Complete genome sequence of Corynebacterium casei LMG S-19264T (=DSM 44701T), isolated from a smear-ripened cheese.</title>
        <authorList>
            <consortium name="US DOE Joint Genome Institute (JGI-PGF)"/>
            <person name="Walter F."/>
            <person name="Albersmeier A."/>
            <person name="Kalinowski J."/>
            <person name="Ruckert C."/>
        </authorList>
    </citation>
    <scope>NUCLEOTIDE SEQUENCE</scope>
    <source>
        <strain evidence="14">KCTC 12870</strain>
    </source>
</reference>
<dbReference type="InterPro" id="IPR050924">
    <property type="entry name" value="Peroxiredoxin_BCP/PrxQ"/>
</dbReference>
<evidence type="ECO:0000313" key="14">
    <source>
        <dbReference type="EMBL" id="GHB90153.1"/>
    </source>
</evidence>
<accession>A0A8J3DCP6</accession>
<dbReference type="GO" id="GO:0005737">
    <property type="term" value="C:cytoplasm"/>
    <property type="evidence" value="ECO:0007669"/>
    <property type="project" value="TreeGrafter"/>
</dbReference>
<dbReference type="AlphaFoldDB" id="A0A8J3DCP6"/>
<feature type="chain" id="PRO_5035295547" description="thioredoxin-dependent peroxiredoxin" evidence="12">
    <location>
        <begin position="29"/>
        <end position="265"/>
    </location>
</feature>
<evidence type="ECO:0000256" key="1">
    <source>
        <dbReference type="ARBA" id="ARBA00003330"/>
    </source>
</evidence>
<dbReference type="SUPFAM" id="SSF52833">
    <property type="entry name" value="Thioredoxin-like"/>
    <property type="match status" value="1"/>
</dbReference>
<evidence type="ECO:0000256" key="10">
    <source>
        <dbReference type="ARBA" id="ARBA00042639"/>
    </source>
</evidence>
<dbReference type="PANTHER" id="PTHR42801:SF7">
    <property type="entry name" value="SLL1159 PROTEIN"/>
    <property type="match status" value="1"/>
</dbReference>
<evidence type="ECO:0000256" key="11">
    <source>
        <dbReference type="ARBA" id="ARBA00049091"/>
    </source>
</evidence>
<keyword evidence="6" id="KW-1015">Disulfide bond</keyword>
<evidence type="ECO:0000256" key="6">
    <source>
        <dbReference type="ARBA" id="ARBA00023157"/>
    </source>
</evidence>
<evidence type="ECO:0000256" key="9">
    <source>
        <dbReference type="ARBA" id="ARBA00038489"/>
    </source>
</evidence>
<dbReference type="PANTHER" id="PTHR42801">
    <property type="entry name" value="THIOREDOXIN-DEPENDENT PEROXIDE REDUCTASE"/>
    <property type="match status" value="1"/>
</dbReference>
<keyword evidence="7" id="KW-0676">Redox-active center</keyword>
<name>A0A8J3DCP6_9BACT</name>
<keyword evidence="4" id="KW-0049">Antioxidant</keyword>
<proteinExistence type="inferred from homology"/>
<dbReference type="EC" id="1.11.1.24" evidence="2"/>
<sequence length="265" mass="28822">MMKICSPCLAIKLSALVLLGSLYLGSEALGQSCCASETKTTQIPSLQKDLDDRADKFAATAPEGMKQTFANGLDHVAKSGVLDTAKKAGDTAPDFTLPNANGEEVNLSALLKNGPVVLVWYRGGWCPYCNMQLHAMQEILPMLQKAGAQLVAISPESPDKTLSTKEKDELEFFVLSDMGNVVAKKYGIVYKLDDATHEIYENRLKLSEFNKNKSGELPLAVTYIVDQDGVIAWDFINSDYKKRAEPAEILKAVQALSTEQSVPAS</sequence>
<dbReference type="CDD" id="cd02970">
    <property type="entry name" value="PRX_like2"/>
    <property type="match status" value="1"/>
</dbReference>
<evidence type="ECO:0000256" key="3">
    <source>
        <dbReference type="ARBA" id="ARBA00022559"/>
    </source>
</evidence>
<comment type="similarity">
    <text evidence="9">Belongs to the peroxiredoxin family. BCP/PrxQ subfamily.</text>
</comment>
<dbReference type="RefSeq" id="WP_200163146.1">
    <property type="nucleotide sequence ID" value="NZ_BMXG01000001.1"/>
</dbReference>
<keyword evidence="12" id="KW-0732">Signal</keyword>
<evidence type="ECO:0000256" key="7">
    <source>
        <dbReference type="ARBA" id="ARBA00023284"/>
    </source>
</evidence>
<gene>
    <name evidence="14" type="ORF">GCM10007047_00970</name>
</gene>
<evidence type="ECO:0000256" key="8">
    <source>
        <dbReference type="ARBA" id="ARBA00032824"/>
    </source>
</evidence>
<protein>
    <recommendedName>
        <fullName evidence="2">thioredoxin-dependent peroxiredoxin</fullName>
        <ecNumber evidence="2">1.11.1.24</ecNumber>
    </recommendedName>
    <alternativeName>
        <fullName evidence="8">Thioredoxin peroxidase</fullName>
    </alternativeName>
    <alternativeName>
        <fullName evidence="10">Thioredoxin-dependent peroxiredoxin Bcp</fullName>
    </alternativeName>
</protein>
<feature type="domain" description="Thioredoxin" evidence="13">
    <location>
        <begin position="86"/>
        <end position="258"/>
    </location>
</feature>
<dbReference type="InterPro" id="IPR013766">
    <property type="entry name" value="Thioredoxin_domain"/>
</dbReference>
<comment type="function">
    <text evidence="1">Thiol-specific peroxidase that catalyzes the reduction of hydrogen peroxide and organic hydroperoxides to water and alcohols, respectively. Plays a role in cell protection against oxidative stress by detoxifying peroxides and as sensor of hydrogen peroxide-mediated signaling events.</text>
</comment>
<feature type="signal peptide" evidence="12">
    <location>
        <begin position="1"/>
        <end position="28"/>
    </location>
</feature>
<evidence type="ECO:0000256" key="4">
    <source>
        <dbReference type="ARBA" id="ARBA00022862"/>
    </source>
</evidence>
<organism evidence="14 15">
    <name type="scientific">Cerasicoccus arenae</name>
    <dbReference type="NCBI Taxonomy" id="424488"/>
    <lineage>
        <taxon>Bacteria</taxon>
        <taxon>Pseudomonadati</taxon>
        <taxon>Verrucomicrobiota</taxon>
        <taxon>Opitutia</taxon>
        <taxon>Puniceicoccales</taxon>
        <taxon>Cerasicoccaceae</taxon>
        <taxon>Cerasicoccus</taxon>
    </lineage>
</organism>
<dbReference type="Gene3D" id="3.40.30.10">
    <property type="entry name" value="Glutaredoxin"/>
    <property type="match status" value="1"/>
</dbReference>
<dbReference type="PROSITE" id="PS51352">
    <property type="entry name" value="THIOREDOXIN_2"/>
    <property type="match status" value="1"/>
</dbReference>
<comment type="catalytic activity">
    <reaction evidence="11">
        <text>a hydroperoxide + [thioredoxin]-dithiol = an alcohol + [thioredoxin]-disulfide + H2O</text>
        <dbReference type="Rhea" id="RHEA:62620"/>
        <dbReference type="Rhea" id="RHEA-COMP:10698"/>
        <dbReference type="Rhea" id="RHEA-COMP:10700"/>
        <dbReference type="ChEBI" id="CHEBI:15377"/>
        <dbReference type="ChEBI" id="CHEBI:29950"/>
        <dbReference type="ChEBI" id="CHEBI:30879"/>
        <dbReference type="ChEBI" id="CHEBI:35924"/>
        <dbReference type="ChEBI" id="CHEBI:50058"/>
        <dbReference type="EC" id="1.11.1.24"/>
    </reaction>
</comment>
<reference evidence="14" key="2">
    <citation type="submission" date="2020-09" db="EMBL/GenBank/DDBJ databases">
        <authorList>
            <person name="Sun Q."/>
            <person name="Kim S."/>
        </authorList>
    </citation>
    <scope>NUCLEOTIDE SEQUENCE</scope>
    <source>
        <strain evidence="14">KCTC 12870</strain>
    </source>
</reference>